<feature type="compositionally biased region" description="Polar residues" evidence="8">
    <location>
        <begin position="76"/>
        <end position="107"/>
    </location>
</feature>
<dbReference type="InterPro" id="IPR001309">
    <property type="entry name" value="Pept_C14_p20"/>
</dbReference>
<keyword evidence="2" id="KW-0645">Protease</keyword>
<dbReference type="InterPro" id="IPR029030">
    <property type="entry name" value="Caspase-like_dom_sf"/>
</dbReference>
<dbReference type="GO" id="GO:0006915">
    <property type="term" value="P:apoptotic process"/>
    <property type="evidence" value="ECO:0007669"/>
    <property type="project" value="UniProtKB-KW"/>
</dbReference>
<dbReference type="InterPro" id="IPR011600">
    <property type="entry name" value="Pept_C14_caspase"/>
</dbReference>
<dbReference type="InterPro" id="IPR002398">
    <property type="entry name" value="Pept_C14"/>
</dbReference>
<sequence>MKRTLSGHCVKGQTDDDKTKMQQGATAPSGPAGSQQQGAHIESIRNVSGSFNPISVGSKVAFTVNEAAAPSERAGTVSQEPQSGNPTAGTASPNPLSGNPTADSQQQGAYIGSIDRVDGSYNPISVGSQVTLTINKAAAPPERAGALNAAQIADDLSAVEPDSKGSYAAHKMKTSGPTPDMLDPKLTYEVKSKCKGLAFILNNIDFNRNSRREGSQIDTANMEHLFKELGYTPSCHKNLKGEDITKFFKDFASEFNHTHDSAVIALMSHGDTGVIYGTDDVQVKLGDLQRELEPHKCPGLDGKPKMFFVQACRGKFVTTLPVSHDGPNTASGAQESNQLEELVPVQLDTFIADIGNPADVHFAYATTDGYLSLRNTVSGSFFVQALCEIFFDRAHLDNLDTLMNKVRNCALEWMHDEEWDSGRDGDRDATALLSRVSSGPVARMAPQV</sequence>
<keyword evidence="6" id="KW-0865">Zymogen</keyword>
<dbReference type="PROSITE" id="PS01122">
    <property type="entry name" value="CASPASE_CYS"/>
    <property type="match status" value="1"/>
</dbReference>
<dbReference type="InterPro" id="IPR016129">
    <property type="entry name" value="Caspase_his_AS"/>
</dbReference>
<protein>
    <recommendedName>
        <fullName evidence="13">Caspase-3</fullName>
    </recommendedName>
</protein>
<evidence type="ECO:0000259" key="9">
    <source>
        <dbReference type="PROSITE" id="PS50207"/>
    </source>
</evidence>
<evidence type="ECO:0000256" key="3">
    <source>
        <dbReference type="ARBA" id="ARBA00022703"/>
    </source>
</evidence>
<dbReference type="PROSITE" id="PS50207">
    <property type="entry name" value="CASPASE_P10"/>
    <property type="match status" value="1"/>
</dbReference>
<evidence type="ECO:0000256" key="2">
    <source>
        <dbReference type="ARBA" id="ARBA00022670"/>
    </source>
</evidence>
<keyword evidence="3" id="KW-0053">Apoptosis</keyword>
<dbReference type="SMART" id="SM00115">
    <property type="entry name" value="CASc"/>
    <property type="match status" value="1"/>
</dbReference>
<dbReference type="GO" id="GO:0006508">
    <property type="term" value="P:proteolysis"/>
    <property type="evidence" value="ECO:0007669"/>
    <property type="project" value="UniProtKB-KW"/>
</dbReference>
<keyword evidence="12" id="KW-1185">Reference proteome</keyword>
<dbReference type="AlphaFoldDB" id="A0A913Z2F3"/>
<comment type="similarity">
    <text evidence="1 7">Belongs to the peptidase C14A family.</text>
</comment>
<keyword evidence="4" id="KW-0378">Hydrolase</keyword>
<dbReference type="RefSeq" id="XP_038046024.1">
    <property type="nucleotide sequence ID" value="XM_038190096.1"/>
</dbReference>
<dbReference type="OrthoDB" id="6114029at2759"/>
<feature type="domain" description="Caspase family p10" evidence="9">
    <location>
        <begin position="358"/>
        <end position="407"/>
    </location>
</feature>
<evidence type="ECO:0008006" key="13">
    <source>
        <dbReference type="Google" id="ProtNLM"/>
    </source>
</evidence>
<dbReference type="Proteomes" id="UP000887568">
    <property type="component" value="Unplaced"/>
</dbReference>
<feature type="domain" description="Caspase family p20" evidence="10">
    <location>
        <begin position="194"/>
        <end position="316"/>
    </location>
</feature>
<dbReference type="PRINTS" id="PR00376">
    <property type="entry name" value="IL1BCENZYME"/>
</dbReference>
<reference evidence="11" key="1">
    <citation type="submission" date="2022-11" db="UniProtKB">
        <authorList>
            <consortium name="EnsemblMetazoa"/>
        </authorList>
    </citation>
    <scope>IDENTIFICATION</scope>
</reference>
<dbReference type="InterPro" id="IPR033139">
    <property type="entry name" value="Caspase_cys_AS"/>
</dbReference>
<dbReference type="Gene3D" id="3.40.50.1460">
    <property type="match status" value="1"/>
</dbReference>
<evidence type="ECO:0000256" key="5">
    <source>
        <dbReference type="ARBA" id="ARBA00022807"/>
    </source>
</evidence>
<feature type="region of interest" description="Disordered" evidence="8">
    <location>
        <begin position="70"/>
        <end position="107"/>
    </location>
</feature>
<evidence type="ECO:0000313" key="12">
    <source>
        <dbReference type="Proteomes" id="UP000887568"/>
    </source>
</evidence>
<evidence type="ECO:0000256" key="1">
    <source>
        <dbReference type="ARBA" id="ARBA00010134"/>
    </source>
</evidence>
<evidence type="ECO:0000259" key="10">
    <source>
        <dbReference type="PROSITE" id="PS50208"/>
    </source>
</evidence>
<evidence type="ECO:0000256" key="7">
    <source>
        <dbReference type="RuleBase" id="RU003971"/>
    </source>
</evidence>
<evidence type="ECO:0000256" key="4">
    <source>
        <dbReference type="ARBA" id="ARBA00022801"/>
    </source>
</evidence>
<evidence type="ECO:0000256" key="8">
    <source>
        <dbReference type="SAM" id="MobiDB-lite"/>
    </source>
</evidence>
<feature type="region of interest" description="Disordered" evidence="8">
    <location>
        <begin position="1"/>
        <end position="40"/>
    </location>
</feature>
<dbReference type="PROSITE" id="PS01121">
    <property type="entry name" value="CASPASE_HIS"/>
    <property type="match status" value="1"/>
</dbReference>
<dbReference type="Pfam" id="PF00656">
    <property type="entry name" value="Peptidase_C14"/>
    <property type="match status" value="1"/>
</dbReference>
<dbReference type="GeneID" id="119720432"/>
<organism evidence="11 12">
    <name type="scientific">Patiria miniata</name>
    <name type="common">Bat star</name>
    <name type="synonym">Asterina miniata</name>
    <dbReference type="NCBI Taxonomy" id="46514"/>
    <lineage>
        <taxon>Eukaryota</taxon>
        <taxon>Metazoa</taxon>
        <taxon>Echinodermata</taxon>
        <taxon>Eleutherozoa</taxon>
        <taxon>Asterozoa</taxon>
        <taxon>Asteroidea</taxon>
        <taxon>Valvatacea</taxon>
        <taxon>Valvatida</taxon>
        <taxon>Asterinidae</taxon>
        <taxon>Patiria</taxon>
    </lineage>
</organism>
<name>A0A913Z2F3_PATMI</name>
<dbReference type="EnsemblMetazoa" id="XM_038190096.1">
    <property type="protein sequence ID" value="XP_038046024.1"/>
    <property type="gene ID" value="LOC119720432"/>
</dbReference>
<feature type="compositionally biased region" description="Polar residues" evidence="8">
    <location>
        <begin position="21"/>
        <end position="38"/>
    </location>
</feature>
<dbReference type="PANTHER" id="PTHR47901:SF8">
    <property type="entry name" value="CASPASE-3"/>
    <property type="match status" value="1"/>
</dbReference>
<evidence type="ECO:0000256" key="6">
    <source>
        <dbReference type="ARBA" id="ARBA00023145"/>
    </source>
</evidence>
<evidence type="ECO:0000313" key="11">
    <source>
        <dbReference type="EnsemblMetazoa" id="XP_038046024.1"/>
    </source>
</evidence>
<proteinExistence type="inferred from homology"/>
<dbReference type="PROSITE" id="PS50208">
    <property type="entry name" value="CASPASE_P20"/>
    <property type="match status" value="1"/>
</dbReference>
<keyword evidence="5" id="KW-0788">Thiol protease</keyword>
<dbReference type="SUPFAM" id="SSF52129">
    <property type="entry name" value="Caspase-like"/>
    <property type="match status" value="1"/>
</dbReference>
<dbReference type="PANTHER" id="PTHR47901">
    <property type="entry name" value="CASPASE RECRUITMENT DOMAIN-CONTAINING PROTEIN 18"/>
    <property type="match status" value="1"/>
</dbReference>
<dbReference type="InterPro" id="IPR015917">
    <property type="entry name" value="Pept_C14A"/>
</dbReference>
<accession>A0A913Z2F3</accession>
<dbReference type="OMA" id="RNCALEW"/>
<dbReference type="InterPro" id="IPR002138">
    <property type="entry name" value="Pept_C14_p10"/>
</dbReference>
<dbReference type="GO" id="GO:0004197">
    <property type="term" value="F:cysteine-type endopeptidase activity"/>
    <property type="evidence" value="ECO:0007669"/>
    <property type="project" value="InterPro"/>
</dbReference>